<dbReference type="EMBL" id="FNYE01000005">
    <property type="protein sequence ID" value="SEI96413.1"/>
    <property type="molecule type" value="Genomic_DNA"/>
</dbReference>
<dbReference type="RefSeq" id="WP_090864860.1">
    <property type="nucleotide sequence ID" value="NZ_FNYE01000005.1"/>
</dbReference>
<dbReference type="AlphaFoldDB" id="A0A1H6UVG4"/>
<dbReference type="OrthoDB" id="9920763at2"/>
<accession>A0A1H6UVG4</accession>
<gene>
    <name evidence="1" type="ORF">SAMN05192539_1005217</name>
</gene>
<dbReference type="Proteomes" id="UP000198866">
    <property type="component" value="Unassembled WGS sequence"/>
</dbReference>
<organism evidence="1 2">
    <name type="scientific">Paraburkholderia diazotrophica</name>
    <dbReference type="NCBI Taxonomy" id="667676"/>
    <lineage>
        <taxon>Bacteria</taxon>
        <taxon>Pseudomonadati</taxon>
        <taxon>Pseudomonadota</taxon>
        <taxon>Betaproteobacteria</taxon>
        <taxon>Burkholderiales</taxon>
        <taxon>Burkholderiaceae</taxon>
        <taxon>Paraburkholderia</taxon>
    </lineage>
</organism>
<keyword evidence="2" id="KW-1185">Reference proteome</keyword>
<reference evidence="2" key="1">
    <citation type="submission" date="2016-10" db="EMBL/GenBank/DDBJ databases">
        <authorList>
            <person name="Varghese N."/>
            <person name="Submissions S."/>
        </authorList>
    </citation>
    <scope>NUCLEOTIDE SEQUENCE [LARGE SCALE GENOMIC DNA]</scope>
    <source>
        <strain evidence="2">LMG 26031</strain>
    </source>
</reference>
<sequence>MSTDSIFNIRIPIVLELGGVEIPHSHANLMLWRLYNHPRRALPIAEWMGLSGNAAMKRLHRAAEALGRVSPRLAVELRHHIHWQRGIATYTPSRVR</sequence>
<evidence type="ECO:0000313" key="2">
    <source>
        <dbReference type="Proteomes" id="UP000198866"/>
    </source>
</evidence>
<protein>
    <submittedName>
        <fullName evidence="1">Uncharacterized protein</fullName>
    </submittedName>
</protein>
<evidence type="ECO:0000313" key="1">
    <source>
        <dbReference type="EMBL" id="SEI96413.1"/>
    </source>
</evidence>
<name>A0A1H6UVG4_9BURK</name>
<proteinExistence type="predicted"/>
<dbReference type="STRING" id="667676.SAMN05192539_1005217"/>